<dbReference type="Gene3D" id="1.20.1250.20">
    <property type="entry name" value="MFS general substrate transporter like domains"/>
    <property type="match status" value="1"/>
</dbReference>
<keyword evidence="2" id="KW-0812">Transmembrane</keyword>
<feature type="transmembrane region" description="Helical" evidence="2">
    <location>
        <begin position="146"/>
        <end position="166"/>
    </location>
</feature>
<evidence type="ECO:0000256" key="1">
    <source>
        <dbReference type="SAM" id="MobiDB-lite"/>
    </source>
</evidence>
<feature type="transmembrane region" description="Helical" evidence="2">
    <location>
        <begin position="230"/>
        <end position="254"/>
    </location>
</feature>
<accession>A0ABS7BYZ4</accession>
<feature type="transmembrane region" description="Helical" evidence="2">
    <location>
        <begin position="261"/>
        <end position="279"/>
    </location>
</feature>
<evidence type="ECO:0000256" key="2">
    <source>
        <dbReference type="SAM" id="Phobius"/>
    </source>
</evidence>
<sequence>GHTGSGGPVTPIERAWLSSYARRNANSIFGTQALLCYLGMGLGAVISSLPPLWRHLLPGAFGYRPLFALIFLFTAGSVCVIAKIAGGKRKTPQVKADAHTDPGKIKDSAPAQAAKSPQGKLPALLVVAALVLGAAIPLWNRLLPVVSLYIPVLVFVLFISAAVFRITGGKPKALLMNDANDVMPPSSPEMTKLAMEKQQELLNLINMVNAIAVTLSSTMTSYWLSAKFGVSSGMIGLVMAASYMLTGVFSLVSIHAAKRFGSVKTIVCMQLAGIVFVLALPWSPWFWLTAVLNIGCIAFNLGTRGNRSVVMVETIRRRKRSWPSRAASLLLRTGTVLWPGVFGKLIEEGQFMLPLYIAGFLQFGSTLWYGKTHQIPRSAAPATGRTEEFRNQKR</sequence>
<organism evidence="3 4">
    <name type="scientific">Paenibacillus sepulcri</name>
    <dbReference type="NCBI Taxonomy" id="359917"/>
    <lineage>
        <taxon>Bacteria</taxon>
        <taxon>Bacillati</taxon>
        <taxon>Bacillota</taxon>
        <taxon>Bacilli</taxon>
        <taxon>Bacillales</taxon>
        <taxon>Paenibacillaceae</taxon>
        <taxon>Paenibacillus</taxon>
    </lineage>
</organism>
<dbReference type="PANTHER" id="PTHR23520">
    <property type="entry name" value="TRANSPORTER, PUTATIVE (AFU_ORTHOLOGUE AFUA_3G04000)-RELATED"/>
    <property type="match status" value="1"/>
</dbReference>
<dbReference type="InterPro" id="IPR036259">
    <property type="entry name" value="MFS_trans_sf"/>
</dbReference>
<feature type="region of interest" description="Disordered" evidence="1">
    <location>
        <begin position="92"/>
        <end position="114"/>
    </location>
</feature>
<evidence type="ECO:0000313" key="4">
    <source>
        <dbReference type="Proteomes" id="UP001519887"/>
    </source>
</evidence>
<name>A0ABS7BYZ4_9BACL</name>
<feature type="compositionally biased region" description="Basic and acidic residues" evidence="1">
    <location>
        <begin position="96"/>
        <end position="107"/>
    </location>
</feature>
<proteinExistence type="predicted"/>
<keyword evidence="4" id="KW-1185">Reference proteome</keyword>
<gene>
    <name evidence="3" type="ORF">K0U00_07495</name>
</gene>
<protein>
    <submittedName>
        <fullName evidence="3">MFS transporter</fullName>
    </submittedName>
</protein>
<feature type="non-terminal residue" evidence="3">
    <location>
        <position position="1"/>
    </location>
</feature>
<dbReference type="SUPFAM" id="SSF103473">
    <property type="entry name" value="MFS general substrate transporter"/>
    <property type="match status" value="1"/>
</dbReference>
<comment type="caution">
    <text evidence="3">The sequence shown here is derived from an EMBL/GenBank/DDBJ whole genome shotgun (WGS) entry which is preliminary data.</text>
</comment>
<feature type="transmembrane region" description="Helical" evidence="2">
    <location>
        <begin position="121"/>
        <end position="140"/>
    </location>
</feature>
<keyword evidence="2" id="KW-1133">Transmembrane helix</keyword>
<dbReference type="EMBL" id="JAHZIK010000127">
    <property type="protein sequence ID" value="MBW7453878.1"/>
    <property type="molecule type" value="Genomic_DNA"/>
</dbReference>
<evidence type="ECO:0000313" key="3">
    <source>
        <dbReference type="EMBL" id="MBW7453878.1"/>
    </source>
</evidence>
<feature type="transmembrane region" description="Helical" evidence="2">
    <location>
        <begin position="322"/>
        <end position="341"/>
    </location>
</feature>
<feature type="transmembrane region" description="Helical" evidence="2">
    <location>
        <begin position="285"/>
        <end position="302"/>
    </location>
</feature>
<dbReference type="Proteomes" id="UP001519887">
    <property type="component" value="Unassembled WGS sequence"/>
</dbReference>
<feature type="transmembrane region" description="Helical" evidence="2">
    <location>
        <begin position="28"/>
        <end position="46"/>
    </location>
</feature>
<dbReference type="PANTHER" id="PTHR23520:SF5">
    <property type="entry name" value="TRANSPORTER, PUTATIVE (AFU_ORTHOLOGUE AFUA_3G04000)-RELATED"/>
    <property type="match status" value="1"/>
</dbReference>
<feature type="transmembrane region" description="Helical" evidence="2">
    <location>
        <begin position="353"/>
        <end position="370"/>
    </location>
</feature>
<feature type="transmembrane region" description="Helical" evidence="2">
    <location>
        <begin position="66"/>
        <end position="85"/>
    </location>
</feature>
<feature type="transmembrane region" description="Helical" evidence="2">
    <location>
        <begin position="201"/>
        <end position="224"/>
    </location>
</feature>
<reference evidence="3 4" key="1">
    <citation type="submission" date="2021-07" db="EMBL/GenBank/DDBJ databases">
        <title>Paenibacillus radiodurans sp. nov., isolated from the southeastern edge of Tengger Desert.</title>
        <authorList>
            <person name="Zhang G."/>
        </authorList>
    </citation>
    <scope>NUCLEOTIDE SEQUENCE [LARGE SCALE GENOMIC DNA]</scope>
    <source>
        <strain evidence="3 4">CCM 7311</strain>
    </source>
</reference>
<keyword evidence="2" id="KW-0472">Membrane</keyword>